<keyword evidence="1" id="KW-1133">Transmembrane helix</keyword>
<dbReference type="Proteomes" id="UP001415857">
    <property type="component" value="Unassembled WGS sequence"/>
</dbReference>
<dbReference type="PANTHER" id="PTHR31549">
    <property type="entry name" value="PROTEIN, PUTATIVE (DUF247)-RELATED-RELATED"/>
    <property type="match status" value="1"/>
</dbReference>
<dbReference type="PANTHER" id="PTHR31549:SF149">
    <property type="entry name" value="ISOPRENOID SYNTHASE DOMAIN-CONTAINING PROTEIN"/>
    <property type="match status" value="1"/>
</dbReference>
<evidence type="ECO:0000313" key="3">
    <source>
        <dbReference type="Proteomes" id="UP001415857"/>
    </source>
</evidence>
<keyword evidence="1" id="KW-0812">Transmembrane</keyword>
<proteinExistence type="predicted"/>
<keyword evidence="1" id="KW-0472">Membrane</keyword>
<gene>
    <name evidence="2" type="ORF">L1049_007404</name>
</gene>
<sequence>MQEHNFKDLYRWDTAECMEDKAFKRLMFLDGCSILGFICCIATHQTKNLGMKSNLINLVQKDLFLLENQLPYQVLQLLIKLMKDNKIPYHWENMLAEFVDWNNKFVFTWNQYRSPHGPKSPDLLHIQWTRLLGKPSRHIRSCLPALCKTSRKIHLFCGVKELTEARIKLRPNQTGYIKDVNFGLYGIFGRPTLPHMTIDRPTRPMFLNVIAYEACSNESCWFTSYICFLDLLIDRAEDVKKLRSAGMPKNRLGSDDEVAKLFDEIAAFLEPESDTYDNIRRLIRLHFCFRRKIRIVLWVLEGIRDHFKNPWTTFAVLGGSFVIFLTAVQTFFTAYPQSSLKLSSKHRLF</sequence>
<reference evidence="2 3" key="1">
    <citation type="journal article" date="2024" name="Plant J.">
        <title>Genome sequences and population genomics reveal climatic adaptation and genomic divergence between two closely related sweetgum species.</title>
        <authorList>
            <person name="Xu W.Q."/>
            <person name="Ren C.Q."/>
            <person name="Zhang X.Y."/>
            <person name="Comes H.P."/>
            <person name="Liu X.H."/>
            <person name="Li Y.G."/>
            <person name="Kettle C.J."/>
            <person name="Jalonen R."/>
            <person name="Gaisberger H."/>
            <person name="Ma Y.Z."/>
            <person name="Qiu Y.X."/>
        </authorList>
    </citation>
    <scope>NUCLEOTIDE SEQUENCE [LARGE SCALE GENOMIC DNA]</scope>
    <source>
        <strain evidence="2">Hangzhou</strain>
    </source>
</reference>
<protein>
    <submittedName>
        <fullName evidence="2">Uncharacterized protein</fullName>
    </submittedName>
</protein>
<name>A0AAP0R653_LIQFO</name>
<keyword evidence="3" id="KW-1185">Reference proteome</keyword>
<evidence type="ECO:0000313" key="2">
    <source>
        <dbReference type="EMBL" id="KAK9267046.1"/>
    </source>
</evidence>
<dbReference type="AlphaFoldDB" id="A0AAP0R653"/>
<feature type="transmembrane region" description="Helical" evidence="1">
    <location>
        <begin position="311"/>
        <end position="335"/>
    </location>
</feature>
<dbReference type="Pfam" id="PF03140">
    <property type="entry name" value="DUF247"/>
    <property type="match status" value="1"/>
</dbReference>
<evidence type="ECO:0000256" key="1">
    <source>
        <dbReference type="SAM" id="Phobius"/>
    </source>
</evidence>
<comment type="caution">
    <text evidence="2">The sequence shown here is derived from an EMBL/GenBank/DDBJ whole genome shotgun (WGS) entry which is preliminary data.</text>
</comment>
<organism evidence="2 3">
    <name type="scientific">Liquidambar formosana</name>
    <name type="common">Formosan gum</name>
    <dbReference type="NCBI Taxonomy" id="63359"/>
    <lineage>
        <taxon>Eukaryota</taxon>
        <taxon>Viridiplantae</taxon>
        <taxon>Streptophyta</taxon>
        <taxon>Embryophyta</taxon>
        <taxon>Tracheophyta</taxon>
        <taxon>Spermatophyta</taxon>
        <taxon>Magnoliopsida</taxon>
        <taxon>eudicotyledons</taxon>
        <taxon>Gunneridae</taxon>
        <taxon>Pentapetalae</taxon>
        <taxon>Saxifragales</taxon>
        <taxon>Altingiaceae</taxon>
        <taxon>Liquidambar</taxon>
    </lineage>
</organism>
<dbReference type="EMBL" id="JBBPBK010000027">
    <property type="protein sequence ID" value="KAK9267046.1"/>
    <property type="molecule type" value="Genomic_DNA"/>
</dbReference>
<dbReference type="InterPro" id="IPR004158">
    <property type="entry name" value="DUF247_pln"/>
</dbReference>
<accession>A0AAP0R653</accession>